<name>E3JYB3_PUCGT</name>
<feature type="compositionally biased region" description="Acidic residues" evidence="1">
    <location>
        <begin position="1064"/>
        <end position="1104"/>
    </location>
</feature>
<evidence type="ECO:0000313" key="2">
    <source>
        <dbReference type="EMBL" id="EFP77038.2"/>
    </source>
</evidence>
<feature type="region of interest" description="Disordered" evidence="1">
    <location>
        <begin position="67"/>
        <end position="86"/>
    </location>
</feature>
<dbReference type="PANTHER" id="PTHR31912">
    <property type="entry name" value="IP13529P"/>
    <property type="match status" value="1"/>
</dbReference>
<dbReference type="InParanoid" id="E3JYB3"/>
<dbReference type="HOGENOM" id="CLU_004591_1_0_1"/>
<dbReference type="STRING" id="418459.E3JYB3"/>
<protein>
    <recommendedName>
        <fullName evidence="4">U1-type domain-containing protein</fullName>
    </recommendedName>
</protein>
<dbReference type="OrthoDB" id="2506469at2759"/>
<dbReference type="GeneID" id="10529379"/>
<accession>E3JYB3</accession>
<dbReference type="KEGG" id="pgr:PGTG_02994"/>
<dbReference type="Proteomes" id="UP000008783">
    <property type="component" value="Unassembled WGS sequence"/>
</dbReference>
<evidence type="ECO:0000313" key="3">
    <source>
        <dbReference type="Proteomes" id="UP000008783"/>
    </source>
</evidence>
<proteinExistence type="predicted"/>
<feature type="region of interest" description="Disordered" evidence="1">
    <location>
        <begin position="1062"/>
        <end position="1104"/>
    </location>
</feature>
<keyword evidence="3" id="KW-1185">Reference proteome</keyword>
<organism evidence="2 3">
    <name type="scientific">Puccinia graminis f. sp. tritici (strain CRL 75-36-700-3 / race SCCL)</name>
    <name type="common">Black stem rust fungus</name>
    <dbReference type="NCBI Taxonomy" id="418459"/>
    <lineage>
        <taxon>Eukaryota</taxon>
        <taxon>Fungi</taxon>
        <taxon>Dikarya</taxon>
        <taxon>Basidiomycota</taxon>
        <taxon>Pucciniomycotina</taxon>
        <taxon>Pucciniomycetes</taxon>
        <taxon>Pucciniales</taxon>
        <taxon>Pucciniaceae</taxon>
        <taxon>Puccinia</taxon>
    </lineage>
</organism>
<dbReference type="AlphaFoldDB" id="E3JYB3"/>
<evidence type="ECO:0008006" key="4">
    <source>
        <dbReference type="Google" id="ProtNLM"/>
    </source>
</evidence>
<dbReference type="PANTHER" id="PTHR31912:SF34">
    <property type="entry name" value="NOTOCHORD-RELATED PROTEIN"/>
    <property type="match status" value="1"/>
</dbReference>
<dbReference type="eggNOG" id="ENOG502SBYH">
    <property type="taxonomic scope" value="Eukaryota"/>
</dbReference>
<dbReference type="VEuPathDB" id="FungiDB:PGTG_02994"/>
<dbReference type="RefSeq" id="XP_003321457.2">
    <property type="nucleotide sequence ID" value="XM_003321409.2"/>
</dbReference>
<gene>
    <name evidence="2" type="ORF">PGTG_02994</name>
</gene>
<reference key="1">
    <citation type="submission" date="2007-01" db="EMBL/GenBank/DDBJ databases">
        <title>The Genome Sequence of Puccinia graminis f. sp. tritici Strain CRL 75-36-700-3.</title>
        <authorList>
            <consortium name="The Broad Institute Genome Sequencing Platform"/>
            <person name="Birren B."/>
            <person name="Lander E."/>
            <person name="Galagan J."/>
            <person name="Nusbaum C."/>
            <person name="Devon K."/>
            <person name="Cuomo C."/>
            <person name="Jaffe D."/>
            <person name="Butler J."/>
            <person name="Alvarez P."/>
            <person name="Gnerre S."/>
            <person name="Grabherr M."/>
            <person name="Mauceli E."/>
            <person name="Brockman W."/>
            <person name="Young S."/>
            <person name="LaButti K."/>
            <person name="Sykes S."/>
            <person name="DeCaprio D."/>
            <person name="Crawford M."/>
            <person name="Koehrsen M."/>
            <person name="Engels R."/>
            <person name="Montgomery P."/>
            <person name="Pearson M."/>
            <person name="Howarth C."/>
            <person name="Larson L."/>
            <person name="White J."/>
            <person name="Zeng Q."/>
            <person name="Kodira C."/>
            <person name="Yandava C."/>
            <person name="Alvarado L."/>
            <person name="O'Leary S."/>
            <person name="Szabo L."/>
            <person name="Dean R."/>
            <person name="Schein J."/>
        </authorList>
    </citation>
    <scope>NUCLEOTIDE SEQUENCE</scope>
    <source>
        <strain>CRL 75-36-700-3</strain>
    </source>
</reference>
<dbReference type="EMBL" id="DS178267">
    <property type="protein sequence ID" value="EFP77038.2"/>
    <property type="molecule type" value="Genomic_DNA"/>
</dbReference>
<evidence type="ECO:0000256" key="1">
    <source>
        <dbReference type="SAM" id="MobiDB-lite"/>
    </source>
</evidence>
<reference evidence="3" key="2">
    <citation type="journal article" date="2011" name="Proc. Natl. Acad. Sci. U.S.A.">
        <title>Obligate biotrophy features unraveled by the genomic analysis of rust fungi.</title>
        <authorList>
            <person name="Duplessis S."/>
            <person name="Cuomo C.A."/>
            <person name="Lin Y.-C."/>
            <person name="Aerts A."/>
            <person name="Tisserant E."/>
            <person name="Veneault-Fourrey C."/>
            <person name="Joly D.L."/>
            <person name="Hacquard S."/>
            <person name="Amselem J."/>
            <person name="Cantarel B.L."/>
            <person name="Chiu R."/>
            <person name="Coutinho P.M."/>
            <person name="Feau N."/>
            <person name="Field M."/>
            <person name="Frey P."/>
            <person name="Gelhaye E."/>
            <person name="Goldberg J."/>
            <person name="Grabherr M.G."/>
            <person name="Kodira C.D."/>
            <person name="Kohler A."/>
            <person name="Kuees U."/>
            <person name="Lindquist E.A."/>
            <person name="Lucas S.M."/>
            <person name="Mago R."/>
            <person name="Mauceli E."/>
            <person name="Morin E."/>
            <person name="Murat C."/>
            <person name="Pangilinan J.L."/>
            <person name="Park R."/>
            <person name="Pearson M."/>
            <person name="Quesneville H."/>
            <person name="Rouhier N."/>
            <person name="Sakthikumar S."/>
            <person name="Salamov A.A."/>
            <person name="Schmutz J."/>
            <person name="Selles B."/>
            <person name="Shapiro H."/>
            <person name="Tanguay P."/>
            <person name="Tuskan G.A."/>
            <person name="Henrissat B."/>
            <person name="Van de Peer Y."/>
            <person name="Rouze P."/>
            <person name="Ellis J.G."/>
            <person name="Dodds P.N."/>
            <person name="Schein J.E."/>
            <person name="Zhong S."/>
            <person name="Hamelin R.C."/>
            <person name="Grigoriev I.V."/>
            <person name="Szabo L.J."/>
            <person name="Martin F."/>
        </authorList>
    </citation>
    <scope>NUCLEOTIDE SEQUENCE [LARGE SCALE GENOMIC DNA]</scope>
    <source>
        <strain evidence="3">CRL 75-36-700-3 / race SCCL</strain>
    </source>
</reference>
<sequence length="1104" mass="125587">MSGQHYTDYTTIQTDKETSYLCTICPLARGAKDWRVHCKSKTHQLNLARRQELEHILSTNEGGMIQHDANLEDSNNNPNQESEEDQAHMERVWLRLEDLLHHRTDSLPERIIRTLDEELDELEARVPVNRTPEDHGQVANWETILEDELESIESDEDNHMGVEPPPIIRVDKRSDRVNTCKWYPFKSKLDLIASLIIGHTHSMLSRVLYTKIRAILTLCGLVLPAWATVRASRARISGLLGTKLRNANSVFDTPCYSLSAKTILSQELANPHVSKHLEFFPEDTNGMNMSRFSQSYKWLSGIPRENRLQMCEVNGKQFYIYEPVQLVSHEVVIPIFLYKSNTEIKSKCVRIKAEHIKKEKHITEGVTTSIIKITVPFPLPFYDPRLSTIPVTEFDSDYSTIRWVDGKFIIDACKEQRLKEVNKIPFPNPWRVKANGKIIRHCPIVLYSDDTSGNVSKQFNKHISFYFTLAGLPPHISNQEYNCHFLATSNLASVCEMLEMIVKELNELATVGFEAYDHSISQVVLVTSTVLCFVADSPMHVEITNTPNPGASLNPCRMCTLCVSAKRFRKTHTYVQHFVQRDMFGRKFPRGERHWETTKSNTHKLFNIATTESNAQYIRKGRKYGLKDTINNKFIIESKSDPRVKERMENFAQDSPHRLYNPILELIGFDGVKDTPVEILHVVLLGVVKYLARDLVAGVPQTQRYKLIARLESFNCQSLNIDSLKPDYLIQHIKSLVGRDFKIIIQAAPFVFSETMTPDQKEIWRFGPPSLVSTEKFESYNGVLRKASIHSNRMAPGRDLATSFDNYSSIRFLTSGGTIYDPKTSQSRGIGDDVTSIFSGNKIIQQSMGYNFNASHPLDPDQYPAKTAKHHIQDPKLQIPQQLENPPDGRVVTQVAQIQINKHDRLDPGVFVVVGNNTSDELGVGEVQSLWQAKAEGMSPSFFCKVNVFKLKGVDAFYEMRQLKRTSQSTVVNARFIQGCINVQHNCCKGNCSATKTKAKKKERQTTGDLTWEVTHNDQDHYIINASSLHDPTLHQMISKLPVRTLQDQEWVDAISQGLAVWNDQDEDITSDEDEDEDADAADEVNSSDEEDEEGDDDAEGETE</sequence>